<dbReference type="GO" id="GO:0006438">
    <property type="term" value="P:valyl-tRNA aminoacylation"/>
    <property type="evidence" value="ECO:0007669"/>
    <property type="project" value="InterPro"/>
</dbReference>
<evidence type="ECO:0000256" key="9">
    <source>
        <dbReference type="SAM" id="Coils"/>
    </source>
</evidence>
<name>A0A444US15_ACIRT</name>
<keyword evidence="3 12" id="KW-0436">Ligase</keyword>
<dbReference type="EMBL" id="SCEB01011360">
    <property type="protein sequence ID" value="RXM90953.1"/>
    <property type="molecule type" value="Genomic_DNA"/>
</dbReference>
<dbReference type="InterPro" id="IPR033705">
    <property type="entry name" value="Anticodon_Ia_Val"/>
</dbReference>
<evidence type="ECO:0000256" key="7">
    <source>
        <dbReference type="ARBA" id="ARBA00023146"/>
    </source>
</evidence>
<comment type="similarity">
    <text evidence="1">Belongs to the class-I aminoacyl-tRNA synthetase family.</text>
</comment>
<protein>
    <recommendedName>
        <fullName evidence="2">valine--tRNA ligase</fullName>
        <ecNumber evidence="2">6.1.1.9</ecNumber>
    </recommendedName>
    <alternativeName>
        <fullName evidence="8">Valyl-tRNA synthetase</fullName>
    </alternativeName>
</protein>
<evidence type="ECO:0000259" key="10">
    <source>
        <dbReference type="Pfam" id="PF00133"/>
    </source>
</evidence>
<evidence type="ECO:0000256" key="1">
    <source>
        <dbReference type="ARBA" id="ARBA00005594"/>
    </source>
</evidence>
<feature type="coiled-coil region" evidence="9">
    <location>
        <begin position="458"/>
        <end position="485"/>
    </location>
</feature>
<feature type="domain" description="Aminoacyl-tRNA synthetase class Ia" evidence="10">
    <location>
        <begin position="113"/>
        <end position="204"/>
    </location>
</feature>
<keyword evidence="6" id="KW-0648">Protein biosynthesis</keyword>
<proteinExistence type="inferred from homology"/>
<evidence type="ECO:0000256" key="4">
    <source>
        <dbReference type="ARBA" id="ARBA00022741"/>
    </source>
</evidence>
<dbReference type="AlphaFoldDB" id="A0A444US15"/>
<accession>A0A444US15</accession>
<dbReference type="EC" id="6.1.1.9" evidence="2"/>
<dbReference type="GO" id="GO:0005829">
    <property type="term" value="C:cytosol"/>
    <property type="evidence" value="ECO:0007669"/>
    <property type="project" value="TreeGrafter"/>
</dbReference>
<evidence type="ECO:0000256" key="2">
    <source>
        <dbReference type="ARBA" id="ARBA00013169"/>
    </source>
</evidence>
<dbReference type="PANTHER" id="PTHR11946">
    <property type="entry name" value="VALYL-TRNA SYNTHETASES"/>
    <property type="match status" value="1"/>
</dbReference>
<dbReference type="Gene3D" id="1.10.287.380">
    <property type="entry name" value="Valyl-tRNA synthetase, C-terminal domain"/>
    <property type="match status" value="1"/>
</dbReference>
<organism evidence="12 13">
    <name type="scientific">Acipenser ruthenus</name>
    <name type="common">Sterlet sturgeon</name>
    <dbReference type="NCBI Taxonomy" id="7906"/>
    <lineage>
        <taxon>Eukaryota</taxon>
        <taxon>Metazoa</taxon>
        <taxon>Chordata</taxon>
        <taxon>Craniata</taxon>
        <taxon>Vertebrata</taxon>
        <taxon>Euteleostomi</taxon>
        <taxon>Actinopterygii</taxon>
        <taxon>Chondrostei</taxon>
        <taxon>Acipenseriformes</taxon>
        <taxon>Acipenseridae</taxon>
        <taxon>Acipenser</taxon>
    </lineage>
</organism>
<dbReference type="Proteomes" id="UP000289886">
    <property type="component" value="Unassembled WGS sequence"/>
</dbReference>
<dbReference type="FunFam" id="1.10.730.10:FF:000015">
    <property type="entry name" value="Valine--tRNA ligase"/>
    <property type="match status" value="1"/>
</dbReference>
<feature type="domain" description="Aminoacyl-tRNA synthetase class Ia" evidence="10">
    <location>
        <begin position="1"/>
        <end position="77"/>
    </location>
</feature>
<keyword evidence="7" id="KW-0030">Aminoacyl-tRNA synthetase</keyword>
<evidence type="ECO:0000313" key="12">
    <source>
        <dbReference type="EMBL" id="RXM90953.1"/>
    </source>
</evidence>
<evidence type="ECO:0000259" key="11">
    <source>
        <dbReference type="Pfam" id="PF08264"/>
    </source>
</evidence>
<dbReference type="PANTHER" id="PTHR11946:SF109">
    <property type="entry name" value="VALINE--TRNA LIGASE"/>
    <property type="match status" value="1"/>
</dbReference>
<reference evidence="12 13" key="1">
    <citation type="submission" date="2019-01" db="EMBL/GenBank/DDBJ databases">
        <title>Draft Genome and Complete Hox-Cluster Characterization of the Sterlet Sturgeon (Acipenser ruthenus).</title>
        <authorList>
            <person name="Wei Q."/>
        </authorList>
    </citation>
    <scope>NUCLEOTIDE SEQUENCE [LARGE SCALE GENOMIC DNA]</scope>
    <source>
        <strain evidence="12">WHYD16114868_AA</strain>
        <tissue evidence="12">Blood</tissue>
    </source>
</reference>
<evidence type="ECO:0000256" key="3">
    <source>
        <dbReference type="ARBA" id="ARBA00022598"/>
    </source>
</evidence>
<dbReference type="Gene3D" id="1.10.730.10">
    <property type="entry name" value="Isoleucyl-tRNA Synthetase, Domain 1"/>
    <property type="match status" value="2"/>
</dbReference>
<keyword evidence="9" id="KW-0175">Coiled coil</keyword>
<keyword evidence="13" id="KW-1185">Reference proteome</keyword>
<dbReference type="CDD" id="cd07962">
    <property type="entry name" value="Anticodon_Ia_Val"/>
    <property type="match status" value="1"/>
</dbReference>
<dbReference type="Pfam" id="PF08264">
    <property type="entry name" value="Anticodon_1"/>
    <property type="match status" value="1"/>
</dbReference>
<dbReference type="GO" id="GO:0004832">
    <property type="term" value="F:valine-tRNA ligase activity"/>
    <property type="evidence" value="ECO:0007669"/>
    <property type="project" value="UniProtKB-EC"/>
</dbReference>
<gene>
    <name evidence="12" type="ORF">EOD39_21681</name>
</gene>
<evidence type="ECO:0000313" key="13">
    <source>
        <dbReference type="Proteomes" id="UP000289886"/>
    </source>
</evidence>
<sequence length="521" mass="58055">MSKSLGNVIDPLDVITGISIEGLHAQLVDSNLDPVEIEKAKEGQKSDYPNGIPECGTDALRFALCAYTSQGRDINLDVNRILGYRHFCNKLWNATKFAIRVLGEDFKPVAKAQVYLHAVVRDAHGRKMSKSLGNVIDPLDVITGISIEGLHAQLVDSNLDPVEIEKAKEGQKSDYPNGIPECGTDALRFALCAYTSQGRDINLDVNRILGYRHFCNKLWNATKFAIRVLGEDFKPVAKAQLCGSESLADRWILSRLSLAVQLCDSGFRSYDFPAITTAIYSFWLYELCDVYLECLKPVFAGSDVAAMSVSRNTLYTCLDAGLRLLSPLMPFVSEELFQRLPRRSAQAPPSICVTPYPEASEFCWRSEETDRNMEFIMTIIRTIRSLRADYNLTKTKADCYLQCLDAETVAVVKQYSPYIQTLSSSQTVNTLQSGEPPAGCAVAIASDKCTVHLLLKGLIDAEKEISKLSVKRGELQKQLEKLAERMGKADYRDKVPQKVQEGDAEKVRLRVRDRPETLTVT</sequence>
<evidence type="ECO:0000256" key="5">
    <source>
        <dbReference type="ARBA" id="ARBA00022840"/>
    </source>
</evidence>
<evidence type="ECO:0000256" key="8">
    <source>
        <dbReference type="ARBA" id="ARBA00029936"/>
    </source>
</evidence>
<feature type="domain" description="Methionyl/Valyl/Leucyl/Isoleucyl-tRNA synthetase anticodon-binding" evidence="11">
    <location>
        <begin position="249"/>
        <end position="396"/>
    </location>
</feature>
<dbReference type="InterPro" id="IPR037118">
    <property type="entry name" value="Val-tRNA_synth_C_sf"/>
</dbReference>
<dbReference type="SUPFAM" id="SSF47323">
    <property type="entry name" value="Anticodon-binding domain of a subclass of class I aminoacyl-tRNA synthetases"/>
    <property type="match status" value="1"/>
</dbReference>
<dbReference type="InterPro" id="IPR002300">
    <property type="entry name" value="aa-tRNA-synth_Ia"/>
</dbReference>
<dbReference type="Pfam" id="PF00133">
    <property type="entry name" value="tRNA-synt_1"/>
    <property type="match status" value="2"/>
</dbReference>
<comment type="caution">
    <text evidence="12">The sequence shown here is derived from an EMBL/GenBank/DDBJ whole genome shotgun (WGS) entry which is preliminary data.</text>
</comment>
<dbReference type="SUPFAM" id="SSF52374">
    <property type="entry name" value="Nucleotidylyl transferase"/>
    <property type="match status" value="2"/>
</dbReference>
<dbReference type="GO" id="GO:0005524">
    <property type="term" value="F:ATP binding"/>
    <property type="evidence" value="ECO:0007669"/>
    <property type="project" value="UniProtKB-KW"/>
</dbReference>
<evidence type="ECO:0000256" key="6">
    <source>
        <dbReference type="ARBA" id="ARBA00022917"/>
    </source>
</evidence>
<dbReference type="FunFam" id="1.10.287.380:FF:000002">
    <property type="entry name" value="Valine--tRNA ligase"/>
    <property type="match status" value="1"/>
</dbReference>
<keyword evidence="5" id="KW-0067">ATP-binding</keyword>
<dbReference type="InterPro" id="IPR009080">
    <property type="entry name" value="tRNAsynth_Ia_anticodon-bd"/>
</dbReference>
<keyword evidence="4" id="KW-0547">Nucleotide-binding</keyword>
<dbReference type="InterPro" id="IPR013155">
    <property type="entry name" value="M/V/L/I-tRNA-synth_anticd-bd"/>
</dbReference>
<dbReference type="InterPro" id="IPR002303">
    <property type="entry name" value="Valyl-tRNA_ligase"/>
</dbReference>